<proteinExistence type="predicted"/>
<sequence length="193" mass="21913">MQTATTRPTKLGRPFTRRSLRKLVGYLRKVHDRVIRIGRKALRGLLARLGVTFQRTKTWKESPDLDREAKPDRIEEVLDHFPDRAFALDEFGPLGIRPTASPGWAGRKHPDRVPATHHRAHGVRFSHGCYSVGDDSPWDVNRRLCFTPTCTSWANLRQAAGERLAYLHFSHRSARSRRYDVAGNDVSGHGGRG</sequence>
<dbReference type="EMBL" id="WBKG01000009">
    <property type="protein sequence ID" value="KAB1988309.1"/>
    <property type="molecule type" value="Genomic_DNA"/>
</dbReference>
<name>A0A7J5DIA4_9ACTN</name>
<dbReference type="RefSeq" id="WP_151469622.1">
    <property type="nucleotide sequence ID" value="NZ_WBKG01000009.1"/>
</dbReference>
<dbReference type="Proteomes" id="UP000442990">
    <property type="component" value="Unassembled WGS sequence"/>
</dbReference>
<comment type="caution">
    <text evidence="1">The sequence shown here is derived from an EMBL/GenBank/DDBJ whole genome shotgun (WGS) entry which is preliminary data.</text>
</comment>
<accession>A0A7J5DIA4</accession>
<evidence type="ECO:0000313" key="2">
    <source>
        <dbReference type="Proteomes" id="UP000442990"/>
    </source>
</evidence>
<dbReference type="AlphaFoldDB" id="A0A7J5DIA4"/>
<gene>
    <name evidence="1" type="ORF">F8144_14015</name>
</gene>
<protein>
    <recommendedName>
        <fullName evidence="3">Transposase</fullName>
    </recommendedName>
</protein>
<organism evidence="1 2">
    <name type="scientific">Streptomyces triticiradicis</name>
    <dbReference type="NCBI Taxonomy" id="2651189"/>
    <lineage>
        <taxon>Bacteria</taxon>
        <taxon>Bacillati</taxon>
        <taxon>Actinomycetota</taxon>
        <taxon>Actinomycetes</taxon>
        <taxon>Kitasatosporales</taxon>
        <taxon>Streptomycetaceae</taxon>
        <taxon>Streptomyces</taxon>
    </lineage>
</organism>
<reference evidence="1 2" key="1">
    <citation type="submission" date="2019-09" db="EMBL/GenBank/DDBJ databases">
        <title>Isolation and identification of active actinomycetes.</title>
        <authorList>
            <person name="Yu Z."/>
            <person name="Han C."/>
            <person name="Yu B."/>
        </authorList>
    </citation>
    <scope>NUCLEOTIDE SEQUENCE [LARGE SCALE GENOMIC DNA]</scope>
    <source>
        <strain evidence="1 2">NEAU-H2</strain>
    </source>
</reference>
<evidence type="ECO:0008006" key="3">
    <source>
        <dbReference type="Google" id="ProtNLM"/>
    </source>
</evidence>
<evidence type="ECO:0000313" key="1">
    <source>
        <dbReference type="EMBL" id="KAB1988309.1"/>
    </source>
</evidence>
<keyword evidence="2" id="KW-1185">Reference proteome</keyword>